<dbReference type="InterPro" id="IPR007939">
    <property type="entry name" value="Cu-R_B_prcur"/>
</dbReference>
<dbReference type="Proteomes" id="UP000619041">
    <property type="component" value="Unassembled WGS sequence"/>
</dbReference>
<keyword evidence="2" id="KW-1185">Reference proteome</keyword>
<comment type="caution">
    <text evidence="1">The sequence shown here is derived from an EMBL/GenBank/DDBJ whole genome shotgun (WGS) entry which is preliminary data.</text>
</comment>
<accession>A0ABQ1S6J3</accession>
<protein>
    <recommendedName>
        <fullName evidence="3">Copper resistance protein B</fullName>
    </recommendedName>
</protein>
<dbReference type="InterPro" id="IPR036709">
    <property type="entry name" value="Autotransporte_beta_dom_sf"/>
</dbReference>
<proteinExistence type="predicted"/>
<name>A0ABQ1S6J3_9SPHN</name>
<evidence type="ECO:0000313" key="2">
    <source>
        <dbReference type="Proteomes" id="UP000619041"/>
    </source>
</evidence>
<evidence type="ECO:0000313" key="1">
    <source>
        <dbReference type="EMBL" id="GGD96615.1"/>
    </source>
</evidence>
<organism evidence="1 2">
    <name type="scientific">Tsuneonella deserti</name>
    <dbReference type="NCBI Taxonomy" id="2035528"/>
    <lineage>
        <taxon>Bacteria</taxon>
        <taxon>Pseudomonadati</taxon>
        <taxon>Pseudomonadota</taxon>
        <taxon>Alphaproteobacteria</taxon>
        <taxon>Sphingomonadales</taxon>
        <taxon>Erythrobacteraceae</taxon>
        <taxon>Tsuneonella</taxon>
    </lineage>
</organism>
<evidence type="ECO:0008006" key="3">
    <source>
        <dbReference type="Google" id="ProtNLM"/>
    </source>
</evidence>
<dbReference type="Pfam" id="PF05275">
    <property type="entry name" value="CopB"/>
    <property type="match status" value="1"/>
</dbReference>
<dbReference type="SUPFAM" id="SSF103515">
    <property type="entry name" value="Autotransporter"/>
    <property type="match status" value="1"/>
</dbReference>
<gene>
    <name evidence="1" type="ORF">GCM10011515_15580</name>
</gene>
<reference evidence="2" key="1">
    <citation type="journal article" date="2019" name="Int. J. Syst. Evol. Microbiol.">
        <title>The Global Catalogue of Microorganisms (GCM) 10K type strain sequencing project: providing services to taxonomists for standard genome sequencing and annotation.</title>
        <authorList>
            <consortium name="The Broad Institute Genomics Platform"/>
            <consortium name="The Broad Institute Genome Sequencing Center for Infectious Disease"/>
            <person name="Wu L."/>
            <person name="Ma J."/>
        </authorList>
    </citation>
    <scope>NUCLEOTIDE SEQUENCE [LARGE SCALE GENOMIC DNA]</scope>
    <source>
        <strain evidence="2">CGMCC 1.15959</strain>
    </source>
</reference>
<dbReference type="EMBL" id="BMKL01000001">
    <property type="protein sequence ID" value="GGD96615.1"/>
    <property type="molecule type" value="Genomic_DNA"/>
</dbReference>
<sequence>MGHCTLPVGEPPVAPPPTAAFEGPQDAADAIYGSGAMAAARDAMRKAHGGVAVHKMLLDRAEARLRDGEDGYLIDGQAWFGGDIDKAWFKTELEGGFDEGVDEAEIQALWSHAIGPWFDLQTGVRYDARSGSDRAHLVLGVQGLAPYWLETEAAVFLSTKGDITARAEAEHDVRVTQTVILQPRAELNFSLQDVPELALGSGLTNVALGARLRYQVTPTFAPYVGVEYDRAFGDTGRFRTARGESRGGWNILLGVRTWF</sequence>